<protein>
    <recommendedName>
        <fullName evidence="4">Homeobox domain-containing protein</fullName>
    </recommendedName>
</protein>
<dbReference type="GO" id="GO:0005634">
    <property type="term" value="C:nucleus"/>
    <property type="evidence" value="ECO:0007669"/>
    <property type="project" value="UniProtKB-SubCell"/>
</dbReference>
<evidence type="ECO:0000256" key="2">
    <source>
        <dbReference type="PROSITE-ProRule" id="PRU00108"/>
    </source>
</evidence>
<gene>
    <name evidence="5" type="ORF">AVEN_134916_1</name>
</gene>
<dbReference type="InterPro" id="IPR001356">
    <property type="entry name" value="HD"/>
</dbReference>
<feature type="compositionally biased region" description="Polar residues" evidence="3">
    <location>
        <begin position="173"/>
        <end position="184"/>
    </location>
</feature>
<dbReference type="EMBL" id="BGPR01000194">
    <property type="protein sequence ID" value="GBM03689.1"/>
    <property type="molecule type" value="Genomic_DNA"/>
</dbReference>
<organism evidence="5 6">
    <name type="scientific">Araneus ventricosus</name>
    <name type="common">Orbweaver spider</name>
    <name type="synonym">Epeira ventricosa</name>
    <dbReference type="NCBI Taxonomy" id="182803"/>
    <lineage>
        <taxon>Eukaryota</taxon>
        <taxon>Metazoa</taxon>
        <taxon>Ecdysozoa</taxon>
        <taxon>Arthropoda</taxon>
        <taxon>Chelicerata</taxon>
        <taxon>Arachnida</taxon>
        <taxon>Araneae</taxon>
        <taxon>Araneomorphae</taxon>
        <taxon>Entelegynae</taxon>
        <taxon>Araneoidea</taxon>
        <taxon>Araneidae</taxon>
        <taxon>Araneus</taxon>
    </lineage>
</organism>
<dbReference type="SUPFAM" id="SSF46689">
    <property type="entry name" value="Homeodomain-like"/>
    <property type="match status" value="1"/>
</dbReference>
<reference evidence="5 6" key="1">
    <citation type="journal article" date="2019" name="Sci. Rep.">
        <title>Orb-weaving spider Araneus ventricosus genome elucidates the spidroin gene catalogue.</title>
        <authorList>
            <person name="Kono N."/>
            <person name="Nakamura H."/>
            <person name="Ohtoshi R."/>
            <person name="Moran D.A.P."/>
            <person name="Shinohara A."/>
            <person name="Yoshida Y."/>
            <person name="Fujiwara M."/>
            <person name="Mori M."/>
            <person name="Tomita M."/>
            <person name="Arakawa K."/>
        </authorList>
    </citation>
    <scope>NUCLEOTIDE SEQUENCE [LARGE SCALE GENOMIC DNA]</scope>
</reference>
<keyword evidence="6" id="KW-1185">Reference proteome</keyword>
<evidence type="ECO:0000256" key="1">
    <source>
        <dbReference type="ARBA" id="ARBA00004123"/>
    </source>
</evidence>
<proteinExistence type="predicted"/>
<feature type="region of interest" description="Disordered" evidence="3">
    <location>
        <begin position="57"/>
        <end position="124"/>
    </location>
</feature>
<dbReference type="PROSITE" id="PS50071">
    <property type="entry name" value="HOMEOBOX_2"/>
    <property type="match status" value="1"/>
</dbReference>
<comment type="subcellular location">
    <subcellularLocation>
        <location evidence="1 2">Nucleus</location>
    </subcellularLocation>
</comment>
<dbReference type="OrthoDB" id="6159439at2759"/>
<accession>A0A4Y2CHN2</accession>
<evidence type="ECO:0000313" key="5">
    <source>
        <dbReference type="EMBL" id="GBM03689.1"/>
    </source>
</evidence>
<feature type="compositionally biased region" description="Polar residues" evidence="3">
    <location>
        <begin position="85"/>
        <end position="106"/>
    </location>
</feature>
<feature type="region of interest" description="Disordered" evidence="3">
    <location>
        <begin position="166"/>
        <end position="227"/>
    </location>
</feature>
<evidence type="ECO:0000259" key="4">
    <source>
        <dbReference type="PROSITE" id="PS50071"/>
    </source>
</evidence>
<evidence type="ECO:0000313" key="6">
    <source>
        <dbReference type="Proteomes" id="UP000499080"/>
    </source>
</evidence>
<evidence type="ECO:0000256" key="3">
    <source>
        <dbReference type="SAM" id="MobiDB-lite"/>
    </source>
</evidence>
<dbReference type="Proteomes" id="UP000499080">
    <property type="component" value="Unassembled WGS sequence"/>
</dbReference>
<keyword evidence="2" id="KW-0539">Nucleus</keyword>
<feature type="compositionally biased region" description="Polar residues" evidence="3">
    <location>
        <begin position="115"/>
        <end position="124"/>
    </location>
</feature>
<keyword evidence="2" id="KW-0238">DNA-binding</keyword>
<name>A0A4Y2CHN2_ARAVE</name>
<feature type="DNA-binding region" description="Homeobox" evidence="2">
    <location>
        <begin position="37"/>
        <end position="50"/>
    </location>
</feature>
<dbReference type="AlphaFoldDB" id="A0A4Y2CHN2"/>
<sequence length="227" mass="24808">MTQTVGVFNCLGVVAALGSVKGIYKIIFMQNCLLVKIWFQNRRTKWKKLENISNAEAAEHKHTPDKSSSGGKGKSSKSSKNSSKTNPSTVVLPNAEVSTTPTSIANNAHPIPLTNGRTSSTELSNGLSLDAMDLKACPGSNREISENSYIPITGQTEAMSIDMIQHEPDRSSSESMQKPLSSPSQERRTDYTFQTKEDTFSEPSSPCNGPHLQLNCTDQRVEETNQQ</sequence>
<comment type="caution">
    <text evidence="5">The sequence shown here is derived from an EMBL/GenBank/DDBJ whole genome shotgun (WGS) entry which is preliminary data.</text>
</comment>
<keyword evidence="2" id="KW-0371">Homeobox</keyword>
<dbReference type="GO" id="GO:0003677">
    <property type="term" value="F:DNA binding"/>
    <property type="evidence" value="ECO:0007669"/>
    <property type="project" value="UniProtKB-UniRule"/>
</dbReference>
<feature type="domain" description="Homeobox" evidence="4">
    <location>
        <begin position="35"/>
        <end position="49"/>
    </location>
</feature>
<feature type="compositionally biased region" description="Basic and acidic residues" evidence="3">
    <location>
        <begin position="185"/>
        <end position="199"/>
    </location>
</feature>
<dbReference type="CDD" id="cd00086">
    <property type="entry name" value="homeodomain"/>
    <property type="match status" value="1"/>
</dbReference>
<dbReference type="Gene3D" id="1.10.10.60">
    <property type="entry name" value="Homeodomain-like"/>
    <property type="match status" value="1"/>
</dbReference>
<dbReference type="InterPro" id="IPR009057">
    <property type="entry name" value="Homeodomain-like_sf"/>
</dbReference>